<dbReference type="Gene3D" id="2.40.260.10">
    <property type="entry name" value="Sortase"/>
    <property type="match status" value="1"/>
</dbReference>
<gene>
    <name evidence="3" type="ORF">ASJ80_06390</name>
</gene>
<dbReference type="OrthoDB" id="75118at2157"/>
<dbReference type="SUPFAM" id="SSF63817">
    <property type="entry name" value="Sortase"/>
    <property type="match status" value="1"/>
</dbReference>
<comment type="caution">
    <text evidence="3">The sequence shown here is derived from an EMBL/GenBank/DDBJ whole genome shotgun (WGS) entry which is preliminary data.</text>
</comment>
<feature type="transmembrane region" description="Helical" evidence="2">
    <location>
        <begin position="6"/>
        <end position="27"/>
    </location>
</feature>
<feature type="transmembrane region" description="Helical" evidence="2">
    <location>
        <begin position="205"/>
        <end position="224"/>
    </location>
</feature>
<dbReference type="InterPro" id="IPR042003">
    <property type="entry name" value="Sortase_E"/>
</dbReference>
<reference evidence="3 4" key="1">
    <citation type="journal article" date="2017" name="BMC Genomics">
        <title>Genomic analysis of methanogenic archaea reveals a shift towards energy conservation.</title>
        <authorList>
            <person name="Gilmore S.P."/>
            <person name="Henske J.K."/>
            <person name="Sexton J.A."/>
            <person name="Solomon K.V."/>
            <person name="Seppala S."/>
            <person name="Yoo J.I."/>
            <person name="Huyett L.M."/>
            <person name="Pressman A."/>
            <person name="Cogan J.Z."/>
            <person name="Kivenson V."/>
            <person name="Peng X."/>
            <person name="Tan Y."/>
            <person name="Valentine D.L."/>
            <person name="O'Malley M.A."/>
        </authorList>
    </citation>
    <scope>NUCLEOTIDE SEQUENCE [LARGE SCALE GENOMIC DNA]</scope>
    <source>
        <strain evidence="3 4">M.o.H.</strain>
    </source>
</reference>
<evidence type="ECO:0000256" key="1">
    <source>
        <dbReference type="ARBA" id="ARBA00022801"/>
    </source>
</evidence>
<evidence type="ECO:0000313" key="3">
    <source>
        <dbReference type="EMBL" id="PAV04463.1"/>
    </source>
</evidence>
<dbReference type="InterPro" id="IPR023365">
    <property type="entry name" value="Sortase_dom-sf"/>
</dbReference>
<dbReference type="AlphaFoldDB" id="A0A2A2H5B5"/>
<name>A0A2A2H5B5_METBR</name>
<accession>A0A2A2H5B5</accession>
<dbReference type="Proteomes" id="UP000217784">
    <property type="component" value="Unassembled WGS sequence"/>
</dbReference>
<evidence type="ECO:0000313" key="4">
    <source>
        <dbReference type="Proteomes" id="UP000217784"/>
    </source>
</evidence>
<evidence type="ECO:0000256" key="2">
    <source>
        <dbReference type="SAM" id="Phobius"/>
    </source>
</evidence>
<dbReference type="InterPro" id="IPR005754">
    <property type="entry name" value="Sortase"/>
</dbReference>
<keyword evidence="2" id="KW-1133">Transmembrane helix</keyword>
<sequence>MKLSTFFIIAGMVIISLYFMVEVSFYATTENVVLNKSDTPFLEIPKIGVDQNINNKSVNYGVYYEPESAKPGYGTVVLAGHRTFYSSPFLNLDKLKTGDNITISWPEIGNVQYKVVRSYIVPASYQLPLDQGKTLILYTCYPLGSSKERLIIQANQTKITPFTYSKAANADNGKTSFPYAPLLIAAFLGIGLVLSYLYPVQEDKIFIFMTTIALTLFLVFGYYFPVPGDQISSQISNLSDMFGG</sequence>
<dbReference type="Pfam" id="PF04203">
    <property type="entry name" value="Sortase"/>
    <property type="match status" value="1"/>
</dbReference>
<protein>
    <submittedName>
        <fullName evidence="3">Peptidase C60</fullName>
    </submittedName>
</protein>
<feature type="transmembrane region" description="Helical" evidence="2">
    <location>
        <begin position="179"/>
        <end position="199"/>
    </location>
</feature>
<dbReference type="CDD" id="cd05830">
    <property type="entry name" value="Sortase_E"/>
    <property type="match status" value="1"/>
</dbReference>
<dbReference type="EMBL" id="LMVM01000023">
    <property type="protein sequence ID" value="PAV04463.1"/>
    <property type="molecule type" value="Genomic_DNA"/>
</dbReference>
<organism evidence="3 4">
    <name type="scientific">Methanobacterium bryantii</name>
    <dbReference type="NCBI Taxonomy" id="2161"/>
    <lineage>
        <taxon>Archaea</taxon>
        <taxon>Methanobacteriati</taxon>
        <taxon>Methanobacteriota</taxon>
        <taxon>Methanomada group</taxon>
        <taxon>Methanobacteria</taxon>
        <taxon>Methanobacteriales</taxon>
        <taxon>Methanobacteriaceae</taxon>
        <taxon>Methanobacterium</taxon>
    </lineage>
</organism>
<keyword evidence="2" id="KW-0472">Membrane</keyword>
<proteinExistence type="predicted"/>
<keyword evidence="4" id="KW-1185">Reference proteome</keyword>
<dbReference type="GO" id="GO:0016787">
    <property type="term" value="F:hydrolase activity"/>
    <property type="evidence" value="ECO:0007669"/>
    <property type="project" value="UniProtKB-KW"/>
</dbReference>
<keyword evidence="1" id="KW-0378">Hydrolase</keyword>
<keyword evidence="2" id="KW-0812">Transmembrane</keyword>